<dbReference type="GO" id="GO:0047443">
    <property type="term" value="F:4-hydroxy-4-methyl-2-oxoglutarate aldolase activity"/>
    <property type="evidence" value="ECO:0007669"/>
    <property type="project" value="TreeGrafter"/>
</dbReference>
<proteinExistence type="predicted"/>
<dbReference type="Pfam" id="PF03737">
    <property type="entry name" value="RraA-like"/>
    <property type="match status" value="1"/>
</dbReference>
<comment type="cofactor">
    <cofactor evidence="1">
        <name>Mg(2+)</name>
        <dbReference type="ChEBI" id="CHEBI:18420"/>
    </cofactor>
</comment>
<keyword evidence="1" id="KW-0479">Metal-binding</keyword>
<protein>
    <recommendedName>
        <fullName evidence="4">RraA-like protein</fullName>
    </recommendedName>
</protein>
<dbReference type="STRING" id="933852.A0A0C3BIW4"/>
<dbReference type="PANTHER" id="PTHR33254">
    <property type="entry name" value="4-HYDROXY-4-METHYL-2-OXOGLUTARATE ALDOLASE 3-RELATED"/>
    <property type="match status" value="1"/>
</dbReference>
<sequence length="224" mass="23876">MDDYSTCEISDALIKLGSKHGGHLPDIYCISPGAAGTNRTPSSAGPGIRIEGPAYTVKMVLFDDETAPKPTTHFVDGAKDGHIIVIDAPPVKSAVWGGLMSYGARARGAKGVVISGRCRDVVEHEEAGFPVFARGQSTLGQKPFTRPSALDIPLKIVCSDDEWPAVLVRPGDWIVADVDGVVVVPVEMMEQVRNACKRSREVDELCKTAIQAGNGVAATFAKYR</sequence>
<evidence type="ECO:0000256" key="1">
    <source>
        <dbReference type="PIRSR" id="PIRSR605493-1"/>
    </source>
</evidence>
<name>A0A0C3BIW4_SERVB</name>
<dbReference type="InterPro" id="IPR005493">
    <property type="entry name" value="RraA/RraA-like"/>
</dbReference>
<dbReference type="GO" id="GO:0046872">
    <property type="term" value="F:metal ion binding"/>
    <property type="evidence" value="ECO:0007669"/>
    <property type="project" value="UniProtKB-KW"/>
</dbReference>
<feature type="binding site" evidence="1">
    <location>
        <position position="120"/>
    </location>
    <ligand>
        <name>Mg(2+)</name>
        <dbReference type="ChEBI" id="CHEBI:18420"/>
    </ligand>
</feature>
<keyword evidence="3" id="KW-1185">Reference proteome</keyword>
<feature type="binding site" evidence="1">
    <location>
        <position position="119"/>
    </location>
    <ligand>
        <name>substrate</name>
    </ligand>
</feature>
<evidence type="ECO:0000313" key="3">
    <source>
        <dbReference type="Proteomes" id="UP000054097"/>
    </source>
</evidence>
<dbReference type="HOGENOM" id="CLU_072626_0_1_1"/>
<dbReference type="AlphaFoldDB" id="A0A0C3BIW4"/>
<dbReference type="Gene3D" id="3.50.30.40">
    <property type="entry name" value="Ribonuclease E inhibitor RraA/RraA-like"/>
    <property type="match status" value="1"/>
</dbReference>
<dbReference type="GO" id="GO:0008948">
    <property type="term" value="F:oxaloacetate decarboxylase activity"/>
    <property type="evidence" value="ECO:0007669"/>
    <property type="project" value="TreeGrafter"/>
</dbReference>
<gene>
    <name evidence="2" type="ORF">M408DRAFT_327402</name>
</gene>
<dbReference type="Proteomes" id="UP000054097">
    <property type="component" value="Unassembled WGS sequence"/>
</dbReference>
<feature type="binding site" evidence="1">
    <location>
        <begin position="97"/>
        <end position="100"/>
    </location>
    <ligand>
        <name>substrate</name>
    </ligand>
</feature>
<organism evidence="2 3">
    <name type="scientific">Serendipita vermifera MAFF 305830</name>
    <dbReference type="NCBI Taxonomy" id="933852"/>
    <lineage>
        <taxon>Eukaryota</taxon>
        <taxon>Fungi</taxon>
        <taxon>Dikarya</taxon>
        <taxon>Basidiomycota</taxon>
        <taxon>Agaricomycotina</taxon>
        <taxon>Agaricomycetes</taxon>
        <taxon>Sebacinales</taxon>
        <taxon>Serendipitaceae</taxon>
        <taxon>Serendipita</taxon>
    </lineage>
</organism>
<keyword evidence="1" id="KW-0460">Magnesium</keyword>
<dbReference type="PANTHER" id="PTHR33254:SF4">
    <property type="entry name" value="4-HYDROXY-4-METHYL-2-OXOGLUTARATE ALDOLASE 3-RELATED"/>
    <property type="match status" value="1"/>
</dbReference>
<dbReference type="CDD" id="cd16841">
    <property type="entry name" value="RraA_family"/>
    <property type="match status" value="1"/>
</dbReference>
<dbReference type="OrthoDB" id="1476984at2759"/>
<dbReference type="EMBL" id="KN824281">
    <property type="protein sequence ID" value="KIM32049.1"/>
    <property type="molecule type" value="Genomic_DNA"/>
</dbReference>
<evidence type="ECO:0000313" key="2">
    <source>
        <dbReference type="EMBL" id="KIM32049.1"/>
    </source>
</evidence>
<dbReference type="InterPro" id="IPR036704">
    <property type="entry name" value="RraA/RraA-like_sf"/>
</dbReference>
<accession>A0A0C3BIW4</accession>
<dbReference type="SUPFAM" id="SSF89562">
    <property type="entry name" value="RraA-like"/>
    <property type="match status" value="1"/>
</dbReference>
<reference evidence="2 3" key="1">
    <citation type="submission" date="2014-04" db="EMBL/GenBank/DDBJ databases">
        <authorList>
            <consortium name="DOE Joint Genome Institute"/>
            <person name="Kuo A."/>
            <person name="Zuccaro A."/>
            <person name="Kohler A."/>
            <person name="Nagy L.G."/>
            <person name="Floudas D."/>
            <person name="Copeland A."/>
            <person name="Barry K.W."/>
            <person name="Cichocki N."/>
            <person name="Veneault-Fourrey C."/>
            <person name="LaButti K."/>
            <person name="Lindquist E.A."/>
            <person name="Lipzen A."/>
            <person name="Lundell T."/>
            <person name="Morin E."/>
            <person name="Murat C."/>
            <person name="Sun H."/>
            <person name="Tunlid A."/>
            <person name="Henrissat B."/>
            <person name="Grigoriev I.V."/>
            <person name="Hibbett D.S."/>
            <person name="Martin F."/>
            <person name="Nordberg H.P."/>
            <person name="Cantor M.N."/>
            <person name="Hua S.X."/>
        </authorList>
    </citation>
    <scope>NUCLEOTIDE SEQUENCE [LARGE SCALE GENOMIC DNA]</scope>
    <source>
        <strain evidence="2 3">MAFF 305830</strain>
    </source>
</reference>
<reference evidence="3" key="2">
    <citation type="submission" date="2015-01" db="EMBL/GenBank/DDBJ databases">
        <title>Evolutionary Origins and Diversification of the Mycorrhizal Mutualists.</title>
        <authorList>
            <consortium name="DOE Joint Genome Institute"/>
            <consortium name="Mycorrhizal Genomics Consortium"/>
            <person name="Kohler A."/>
            <person name="Kuo A."/>
            <person name="Nagy L.G."/>
            <person name="Floudas D."/>
            <person name="Copeland A."/>
            <person name="Barry K.W."/>
            <person name="Cichocki N."/>
            <person name="Veneault-Fourrey C."/>
            <person name="LaButti K."/>
            <person name="Lindquist E.A."/>
            <person name="Lipzen A."/>
            <person name="Lundell T."/>
            <person name="Morin E."/>
            <person name="Murat C."/>
            <person name="Riley R."/>
            <person name="Ohm R."/>
            <person name="Sun H."/>
            <person name="Tunlid A."/>
            <person name="Henrissat B."/>
            <person name="Grigoriev I.V."/>
            <person name="Hibbett D.S."/>
            <person name="Martin F."/>
        </authorList>
    </citation>
    <scope>NUCLEOTIDE SEQUENCE [LARGE SCALE GENOMIC DNA]</scope>
    <source>
        <strain evidence="3">MAFF 305830</strain>
    </source>
</reference>
<evidence type="ECO:0008006" key="4">
    <source>
        <dbReference type="Google" id="ProtNLM"/>
    </source>
</evidence>